<name>A0A9W5TDZ4_BABOV</name>
<evidence type="ECO:0000313" key="2">
    <source>
        <dbReference type="Proteomes" id="UP001057455"/>
    </source>
</evidence>
<dbReference type="OrthoDB" id="361350at2759"/>
<sequence>MLWHRTTWAVARFALPVSSRLLRRSHSTQVYPKSKAGKGLLERVDKLSTGTSGDSHSAQQGEVVEIAKSLLHEPLPLDDEALILSKLAHFKVLRESFVAEYIAKLESRLNSVYNLKPGDNASNTGHIDSSDFGIHSLQRISKFLISQNVVSGVIAGLFVKWIKTNGYYLVPNHIVTFNGMLEYVVHAGGGSQLFPGDFDVVTESAGAIEPGVLVDSLYFLAKLGIKNEPMLTVVGRILHNEISRGSLSPYHKTKLVRAYALLKHEHITFFRHIADELRIILEGRDTGKYILADVSKGRDYTEGIGSNYDSKPSGVVSNVMPCLNISIDGSDAVLVEHVPFSGLPHQLYSDGQIIYILDSMYYLGLHHLESFCGKLCSSVVKHCYVASSIGQFDVEQLRSSVSLLALSKIKVDDTVLEAITRRFLQAYVDGQAKNSQLALFLKDFVKQTRQVVKRTSRRGRVMVSASFKGPQWLTKPLSELPGTTGHAQPSMLEVCCTSICENVHSFDLVDLTSCIRSVAYMGFRNENFYMAFVPYFKERIASMNNVAIANLTQAFTKVNIKDDHLFYLMGKQHQLHLQMDDKAHKLILINVLTNGVIDVNIGLGLILLLLSWSTLQLSLVTVEKFLIVFISSLMNELDLSKNVYLKLTLLSSKSINISHNSLEHSLGALTVCIAFANDAVKIGDTQSPKCVA</sequence>
<dbReference type="Proteomes" id="UP001057455">
    <property type="component" value="Unassembled WGS sequence"/>
</dbReference>
<reference evidence="1" key="1">
    <citation type="submission" date="2019-12" db="EMBL/GenBank/DDBJ databases">
        <title>Genome sequence of Babesia ovis.</title>
        <authorList>
            <person name="Yamagishi J."/>
            <person name="Sevinc F."/>
            <person name="Xuan X."/>
        </authorList>
    </citation>
    <scope>NUCLEOTIDE SEQUENCE</scope>
    <source>
        <strain evidence="1">Selcuk</strain>
    </source>
</reference>
<keyword evidence="1" id="KW-0645">Protease</keyword>
<organism evidence="1 2">
    <name type="scientific">Babesia ovis</name>
    <dbReference type="NCBI Taxonomy" id="5869"/>
    <lineage>
        <taxon>Eukaryota</taxon>
        <taxon>Sar</taxon>
        <taxon>Alveolata</taxon>
        <taxon>Apicomplexa</taxon>
        <taxon>Aconoidasida</taxon>
        <taxon>Piroplasmida</taxon>
        <taxon>Babesiidae</taxon>
        <taxon>Babesia</taxon>
    </lineage>
</organism>
<dbReference type="GO" id="GO:0008233">
    <property type="term" value="F:peptidase activity"/>
    <property type="evidence" value="ECO:0007669"/>
    <property type="project" value="UniProtKB-KW"/>
</dbReference>
<dbReference type="EMBL" id="BLIY01000025">
    <property type="protein sequence ID" value="GFE55925.1"/>
    <property type="molecule type" value="Genomic_DNA"/>
</dbReference>
<protein>
    <submittedName>
        <fullName evidence="1">ATP-dependent Clp protease proteolytic subunit, putative</fullName>
    </submittedName>
</protein>
<dbReference type="AlphaFoldDB" id="A0A9W5TDZ4"/>
<dbReference type="GO" id="GO:0006508">
    <property type="term" value="P:proteolysis"/>
    <property type="evidence" value="ECO:0007669"/>
    <property type="project" value="UniProtKB-KW"/>
</dbReference>
<keyword evidence="2" id="KW-1185">Reference proteome</keyword>
<evidence type="ECO:0000313" key="1">
    <source>
        <dbReference type="EMBL" id="GFE55925.1"/>
    </source>
</evidence>
<gene>
    <name evidence="1" type="ORF">BaOVIS_033290</name>
</gene>
<comment type="caution">
    <text evidence="1">The sequence shown here is derived from an EMBL/GenBank/DDBJ whole genome shotgun (WGS) entry which is preliminary data.</text>
</comment>
<proteinExistence type="predicted"/>
<keyword evidence="1" id="KW-0378">Hydrolase</keyword>
<accession>A0A9W5TDZ4</accession>